<dbReference type="Gene3D" id="3.20.10.10">
    <property type="entry name" value="D-amino Acid Aminotransferase, subunit A, domain 2"/>
    <property type="match status" value="1"/>
</dbReference>
<dbReference type="GO" id="GO:0009098">
    <property type="term" value="P:L-leucine biosynthetic process"/>
    <property type="evidence" value="ECO:0007669"/>
    <property type="project" value="TreeGrafter"/>
</dbReference>
<dbReference type="Gene3D" id="3.30.470.10">
    <property type="match status" value="1"/>
</dbReference>
<dbReference type="InterPro" id="IPR018300">
    <property type="entry name" value="Aminotrans_IV_CS"/>
</dbReference>
<proteinExistence type="inferred from homology"/>
<evidence type="ECO:0000256" key="6">
    <source>
        <dbReference type="PIRSR" id="PIRSR006468-1"/>
    </source>
</evidence>
<keyword evidence="4 9" id="KW-0808">Transferase</keyword>
<dbReference type="PANTHER" id="PTHR11825:SF69">
    <property type="entry name" value="BRANCHED-CHAIN-AMINO-ACID AMINOTRANSFERASE"/>
    <property type="match status" value="1"/>
</dbReference>
<dbReference type="GO" id="GO:0005739">
    <property type="term" value="C:mitochondrion"/>
    <property type="evidence" value="ECO:0007669"/>
    <property type="project" value="TreeGrafter"/>
</dbReference>
<dbReference type="InterPro" id="IPR043132">
    <property type="entry name" value="BCAT-like_C"/>
</dbReference>
<dbReference type="SUPFAM" id="SSF56752">
    <property type="entry name" value="D-aminoacid aminotransferase-like PLP-dependent enzymes"/>
    <property type="match status" value="1"/>
</dbReference>
<reference evidence="10" key="1">
    <citation type="submission" date="2022-11" db="EMBL/GenBank/DDBJ databases">
        <authorList>
            <person name="Petersen C."/>
        </authorList>
    </citation>
    <scope>NUCLEOTIDE SEQUENCE</scope>
    <source>
        <strain evidence="10">IBT 29864</strain>
    </source>
</reference>
<dbReference type="EC" id="2.6.1.42" evidence="9"/>
<dbReference type="InterPro" id="IPR036038">
    <property type="entry name" value="Aminotransferase-like"/>
</dbReference>
<evidence type="ECO:0000256" key="3">
    <source>
        <dbReference type="ARBA" id="ARBA00022576"/>
    </source>
</evidence>
<evidence type="ECO:0000313" key="11">
    <source>
        <dbReference type="Proteomes" id="UP001147782"/>
    </source>
</evidence>
<reference evidence="10" key="2">
    <citation type="journal article" date="2023" name="IMA Fungus">
        <title>Comparative genomic study of the Penicillium genus elucidates a diverse pangenome and 15 lateral gene transfer events.</title>
        <authorList>
            <person name="Petersen C."/>
            <person name="Sorensen T."/>
            <person name="Nielsen M.R."/>
            <person name="Sondergaard T.E."/>
            <person name="Sorensen J.L."/>
            <person name="Fitzpatrick D.A."/>
            <person name="Frisvad J.C."/>
            <person name="Nielsen K.L."/>
        </authorList>
    </citation>
    <scope>NUCLEOTIDE SEQUENCE</scope>
    <source>
        <strain evidence="10">IBT 29864</strain>
    </source>
</reference>
<comment type="similarity">
    <text evidence="2 7">Belongs to the class-IV pyridoxal-phosphate-dependent aminotransferase family.</text>
</comment>
<dbReference type="InterPro" id="IPR005786">
    <property type="entry name" value="B_amino_transII"/>
</dbReference>
<dbReference type="PIRSF" id="PIRSF006468">
    <property type="entry name" value="BCAT1"/>
    <property type="match status" value="1"/>
</dbReference>
<dbReference type="GO" id="GO:0009099">
    <property type="term" value="P:L-valine biosynthetic process"/>
    <property type="evidence" value="ECO:0007669"/>
    <property type="project" value="TreeGrafter"/>
</dbReference>
<organism evidence="10 11">
    <name type="scientific">Penicillium cataractarum</name>
    <dbReference type="NCBI Taxonomy" id="2100454"/>
    <lineage>
        <taxon>Eukaryota</taxon>
        <taxon>Fungi</taxon>
        <taxon>Dikarya</taxon>
        <taxon>Ascomycota</taxon>
        <taxon>Pezizomycotina</taxon>
        <taxon>Eurotiomycetes</taxon>
        <taxon>Eurotiomycetidae</taxon>
        <taxon>Eurotiales</taxon>
        <taxon>Aspergillaceae</taxon>
        <taxon>Penicillium</taxon>
    </lineage>
</organism>
<evidence type="ECO:0000256" key="1">
    <source>
        <dbReference type="ARBA" id="ARBA00001933"/>
    </source>
</evidence>
<comment type="catalytic activity">
    <reaction evidence="9">
        <text>L-isoleucine + 2-oxoglutarate = (S)-3-methyl-2-oxopentanoate + L-glutamate</text>
        <dbReference type="Rhea" id="RHEA:24801"/>
        <dbReference type="ChEBI" id="CHEBI:16810"/>
        <dbReference type="ChEBI" id="CHEBI:29985"/>
        <dbReference type="ChEBI" id="CHEBI:35146"/>
        <dbReference type="ChEBI" id="CHEBI:58045"/>
        <dbReference type="EC" id="2.6.1.42"/>
    </reaction>
</comment>
<evidence type="ECO:0000256" key="5">
    <source>
        <dbReference type="ARBA" id="ARBA00022898"/>
    </source>
</evidence>
<name>A0A9W9R7X1_9EURO</name>
<accession>A0A9W9R7X1</accession>
<dbReference type="GeneID" id="81444644"/>
<sequence length="407" mass="45174">MAEQSYDPNDFLPTAFQQIDTATGRSTTNALKASRLKLSLTTKLKPVPSPDSEDLLAHRVCTDHMIVACWTTQHGWDDPEMVPFAPISLSPTASVLHYSTSCFEGLKVHRGFDDKLRLFRPEYNCARMVASARRVCLPEFNPEELLSLIKKLCEVDGPKWLPKGRHGESLYIRPTLIGSDSSLGFQVPGEALLVILLSYWPASTGPSKGLRLPCSDEDAVRSWPGGTGSAKISGNYAPSLPMQGEARRRGFDQVLWLFGSEGYITEAGSANFFTIWRNYEGKLQLVTPPLTDHLILAGVTRQSILDLAMERFVETARSNYGCEPLEVLEIMLTVSDLQNASRDGSLLSAFVVGTACFMQPVVHVQYGEAGINIPEESVPHVSMMRQWMKDIMFGYEENTWACEVTDE</sequence>
<dbReference type="FunFam" id="3.30.470.10:FF:000012">
    <property type="entry name" value="Branched-chain-amino-acid aminotransferase"/>
    <property type="match status" value="1"/>
</dbReference>
<comment type="caution">
    <text evidence="10">The sequence shown here is derived from an EMBL/GenBank/DDBJ whole genome shotgun (WGS) entry which is preliminary data.</text>
</comment>
<evidence type="ECO:0000256" key="8">
    <source>
        <dbReference type="RuleBase" id="RU004516"/>
    </source>
</evidence>
<keyword evidence="5 8" id="KW-0663">Pyridoxal phosphate</keyword>
<dbReference type="EMBL" id="JAPZBS010000010">
    <property type="protein sequence ID" value="KAJ5355340.1"/>
    <property type="molecule type" value="Genomic_DNA"/>
</dbReference>
<keyword evidence="11" id="KW-1185">Reference proteome</keyword>
<dbReference type="Pfam" id="PF01063">
    <property type="entry name" value="Aminotran_4"/>
    <property type="match status" value="1"/>
</dbReference>
<evidence type="ECO:0000313" key="10">
    <source>
        <dbReference type="EMBL" id="KAJ5355340.1"/>
    </source>
</evidence>
<feature type="modified residue" description="N6-(pyridoxal phosphate)lysine" evidence="6">
    <location>
        <position position="231"/>
    </location>
</feature>
<keyword evidence="3 9" id="KW-0032">Aminotransferase</keyword>
<dbReference type="InterPro" id="IPR001544">
    <property type="entry name" value="Aminotrans_IV"/>
</dbReference>
<dbReference type="GO" id="GO:0004084">
    <property type="term" value="F:branched-chain-amino-acid transaminase activity"/>
    <property type="evidence" value="ECO:0007669"/>
    <property type="project" value="UniProtKB-EC"/>
</dbReference>
<dbReference type="InterPro" id="IPR043131">
    <property type="entry name" value="BCAT-like_N"/>
</dbReference>
<keyword evidence="9" id="KW-0100">Branched-chain amino acid biosynthesis</keyword>
<dbReference type="AlphaFoldDB" id="A0A9W9R7X1"/>
<keyword evidence="9" id="KW-0028">Amino-acid biosynthesis</keyword>
<dbReference type="RefSeq" id="XP_056549363.1">
    <property type="nucleotide sequence ID" value="XM_056705465.1"/>
</dbReference>
<dbReference type="PROSITE" id="PS00770">
    <property type="entry name" value="AA_TRANSFER_CLASS_4"/>
    <property type="match status" value="1"/>
</dbReference>
<evidence type="ECO:0000256" key="7">
    <source>
        <dbReference type="RuleBase" id="RU004106"/>
    </source>
</evidence>
<dbReference type="OrthoDB" id="1732691at2759"/>
<dbReference type="PANTHER" id="PTHR11825">
    <property type="entry name" value="SUBGROUP IIII AMINOTRANSFERASE"/>
    <property type="match status" value="1"/>
</dbReference>
<comment type="cofactor">
    <cofactor evidence="1 8">
        <name>pyridoxal 5'-phosphate</name>
        <dbReference type="ChEBI" id="CHEBI:597326"/>
    </cofactor>
</comment>
<comment type="catalytic activity">
    <reaction evidence="9">
        <text>L-valine + 2-oxoglutarate = 3-methyl-2-oxobutanoate + L-glutamate</text>
        <dbReference type="Rhea" id="RHEA:24813"/>
        <dbReference type="ChEBI" id="CHEBI:11851"/>
        <dbReference type="ChEBI" id="CHEBI:16810"/>
        <dbReference type="ChEBI" id="CHEBI:29985"/>
        <dbReference type="ChEBI" id="CHEBI:57762"/>
        <dbReference type="EC" id="2.6.1.42"/>
    </reaction>
</comment>
<evidence type="ECO:0000256" key="9">
    <source>
        <dbReference type="RuleBase" id="RU004517"/>
    </source>
</evidence>
<evidence type="ECO:0000256" key="2">
    <source>
        <dbReference type="ARBA" id="ARBA00009320"/>
    </source>
</evidence>
<protein>
    <recommendedName>
        <fullName evidence="9">Branched-chain-amino-acid aminotransferase</fullName>
        <ecNumber evidence="9">2.6.1.42</ecNumber>
    </recommendedName>
</protein>
<evidence type="ECO:0000256" key="4">
    <source>
        <dbReference type="ARBA" id="ARBA00022679"/>
    </source>
</evidence>
<comment type="catalytic activity">
    <reaction evidence="9">
        <text>L-leucine + 2-oxoglutarate = 4-methyl-2-oxopentanoate + L-glutamate</text>
        <dbReference type="Rhea" id="RHEA:18321"/>
        <dbReference type="ChEBI" id="CHEBI:16810"/>
        <dbReference type="ChEBI" id="CHEBI:17865"/>
        <dbReference type="ChEBI" id="CHEBI:29985"/>
        <dbReference type="ChEBI" id="CHEBI:57427"/>
        <dbReference type="EC" id="2.6.1.42"/>
    </reaction>
</comment>
<gene>
    <name evidence="10" type="ORF">N7496_012552</name>
</gene>
<dbReference type="Proteomes" id="UP001147782">
    <property type="component" value="Unassembled WGS sequence"/>
</dbReference>